<keyword evidence="8" id="KW-1185">Reference proteome</keyword>
<evidence type="ECO:0000256" key="3">
    <source>
        <dbReference type="ARBA" id="ARBA00023027"/>
    </source>
</evidence>
<accession>A0ABV7G7B1</accession>
<keyword evidence="2 4" id="KW-0560">Oxidoreductase</keyword>
<dbReference type="EMBL" id="JBHRTN010000026">
    <property type="protein sequence ID" value="MFC3127404.1"/>
    <property type="molecule type" value="Genomic_DNA"/>
</dbReference>
<dbReference type="Gene3D" id="3.40.50.720">
    <property type="entry name" value="NAD(P)-binding Rossmann-like Domain"/>
    <property type="match status" value="2"/>
</dbReference>
<dbReference type="RefSeq" id="WP_379599419.1">
    <property type="nucleotide sequence ID" value="NZ_JBHRTN010000026.1"/>
</dbReference>
<dbReference type="PANTHER" id="PTHR42789:SF1">
    <property type="entry name" value="D-ISOMER SPECIFIC 2-HYDROXYACID DEHYDROGENASE FAMILY PROTEIN (AFU_ORTHOLOGUE AFUA_6G10090)"/>
    <property type="match status" value="1"/>
</dbReference>
<dbReference type="PROSITE" id="PS00670">
    <property type="entry name" value="D_2_HYDROXYACID_DH_2"/>
    <property type="match status" value="1"/>
</dbReference>
<dbReference type="EC" id="1.1.1.-" evidence="7"/>
<dbReference type="Proteomes" id="UP001595593">
    <property type="component" value="Unassembled WGS sequence"/>
</dbReference>
<dbReference type="PROSITE" id="PS00671">
    <property type="entry name" value="D_2_HYDROXYACID_DH_3"/>
    <property type="match status" value="1"/>
</dbReference>
<evidence type="ECO:0000256" key="1">
    <source>
        <dbReference type="ARBA" id="ARBA00005854"/>
    </source>
</evidence>
<name>A0ABV7G7B1_9PROT</name>
<organism evidence="7 8">
    <name type="scientific">Teichococcus globiformis</name>
    <dbReference type="NCBI Taxonomy" id="2307229"/>
    <lineage>
        <taxon>Bacteria</taxon>
        <taxon>Pseudomonadati</taxon>
        <taxon>Pseudomonadota</taxon>
        <taxon>Alphaproteobacteria</taxon>
        <taxon>Acetobacterales</taxon>
        <taxon>Roseomonadaceae</taxon>
        <taxon>Roseomonas</taxon>
    </lineage>
</organism>
<dbReference type="Pfam" id="PF00389">
    <property type="entry name" value="2-Hacid_dh"/>
    <property type="match status" value="1"/>
</dbReference>
<evidence type="ECO:0000259" key="5">
    <source>
        <dbReference type="Pfam" id="PF00389"/>
    </source>
</evidence>
<dbReference type="InterPro" id="IPR036291">
    <property type="entry name" value="NAD(P)-bd_dom_sf"/>
</dbReference>
<gene>
    <name evidence="7" type="ORF">ACFOD4_20260</name>
</gene>
<dbReference type="InterPro" id="IPR050857">
    <property type="entry name" value="D-2-hydroxyacid_DH"/>
</dbReference>
<feature type="domain" description="D-isomer specific 2-hydroxyacid dehydrogenase NAD-binding" evidence="6">
    <location>
        <begin position="111"/>
        <end position="286"/>
    </location>
</feature>
<comment type="caution">
    <text evidence="7">The sequence shown here is derived from an EMBL/GenBank/DDBJ whole genome shotgun (WGS) entry which is preliminary data.</text>
</comment>
<comment type="similarity">
    <text evidence="1 4">Belongs to the D-isomer specific 2-hydroxyacid dehydrogenase family.</text>
</comment>
<evidence type="ECO:0000256" key="4">
    <source>
        <dbReference type="RuleBase" id="RU003719"/>
    </source>
</evidence>
<keyword evidence="3" id="KW-0520">NAD</keyword>
<evidence type="ECO:0000313" key="8">
    <source>
        <dbReference type="Proteomes" id="UP001595593"/>
    </source>
</evidence>
<sequence length="321" mass="33273">MGFTVVSLGGPVAPEGEAMLREAGVTSHATAPYPPKGEAVALLRETQADAVIVRNVDRIDAEIMQASPKLKAVAKHGAGTNDIDVAAAKQLGIPVLAAVGANAHSVAEHALALMLGLAKDLRNQDSFVRGGGWAGKSYRGRELRGQVLGLVGLGMIGRALAGMATALGMRVTAYDPFATPDSFGPTLSRAESVDALLAEADVVSLHAPLTPETNGLIGTRALGLMKPGALLINTSRGELVDEAALLEALQSGRLGGAGLDTFAPEPPAPDNTLWSAPNLLLSPHIGGVTEEARREVSLMTVRHVLDLLAGREVDRRFFAKG</sequence>
<evidence type="ECO:0000259" key="6">
    <source>
        <dbReference type="Pfam" id="PF02826"/>
    </source>
</evidence>
<evidence type="ECO:0000313" key="7">
    <source>
        <dbReference type="EMBL" id="MFC3127404.1"/>
    </source>
</evidence>
<dbReference type="InterPro" id="IPR006139">
    <property type="entry name" value="D-isomer_2_OHA_DH_cat_dom"/>
</dbReference>
<feature type="domain" description="D-isomer specific 2-hydroxyacid dehydrogenase catalytic" evidence="5">
    <location>
        <begin position="12"/>
        <end position="314"/>
    </location>
</feature>
<reference evidence="8" key="1">
    <citation type="journal article" date="2019" name="Int. J. Syst. Evol. Microbiol.">
        <title>The Global Catalogue of Microorganisms (GCM) 10K type strain sequencing project: providing services to taxonomists for standard genome sequencing and annotation.</title>
        <authorList>
            <consortium name="The Broad Institute Genomics Platform"/>
            <consortium name="The Broad Institute Genome Sequencing Center for Infectious Disease"/>
            <person name="Wu L."/>
            <person name="Ma J."/>
        </authorList>
    </citation>
    <scope>NUCLEOTIDE SEQUENCE [LARGE SCALE GENOMIC DNA]</scope>
    <source>
        <strain evidence="8">KCTC 52094</strain>
    </source>
</reference>
<dbReference type="GO" id="GO:0016491">
    <property type="term" value="F:oxidoreductase activity"/>
    <property type="evidence" value="ECO:0007669"/>
    <property type="project" value="UniProtKB-KW"/>
</dbReference>
<dbReference type="PANTHER" id="PTHR42789">
    <property type="entry name" value="D-ISOMER SPECIFIC 2-HYDROXYACID DEHYDROGENASE FAMILY PROTEIN (AFU_ORTHOLOGUE AFUA_6G10090)"/>
    <property type="match status" value="1"/>
</dbReference>
<dbReference type="SUPFAM" id="SSF52283">
    <property type="entry name" value="Formate/glycerate dehydrogenase catalytic domain-like"/>
    <property type="match status" value="1"/>
</dbReference>
<dbReference type="SUPFAM" id="SSF51735">
    <property type="entry name" value="NAD(P)-binding Rossmann-fold domains"/>
    <property type="match status" value="1"/>
</dbReference>
<protein>
    <submittedName>
        <fullName evidence="7">Hydroxyacid dehydrogenase</fullName>
        <ecNumber evidence="7">1.1.1.-</ecNumber>
    </submittedName>
</protein>
<dbReference type="CDD" id="cd12173">
    <property type="entry name" value="PGDH_4"/>
    <property type="match status" value="1"/>
</dbReference>
<dbReference type="InterPro" id="IPR029753">
    <property type="entry name" value="D-isomer_DH_CS"/>
</dbReference>
<evidence type="ECO:0000256" key="2">
    <source>
        <dbReference type="ARBA" id="ARBA00023002"/>
    </source>
</evidence>
<dbReference type="InterPro" id="IPR006140">
    <property type="entry name" value="D-isomer_DH_NAD-bd"/>
</dbReference>
<proteinExistence type="inferred from homology"/>
<dbReference type="Pfam" id="PF02826">
    <property type="entry name" value="2-Hacid_dh_C"/>
    <property type="match status" value="1"/>
</dbReference>